<organism evidence="2 3">
    <name type="scientific">Pocillopora meandrina</name>
    <dbReference type="NCBI Taxonomy" id="46732"/>
    <lineage>
        <taxon>Eukaryota</taxon>
        <taxon>Metazoa</taxon>
        <taxon>Cnidaria</taxon>
        <taxon>Anthozoa</taxon>
        <taxon>Hexacorallia</taxon>
        <taxon>Scleractinia</taxon>
        <taxon>Astrocoeniina</taxon>
        <taxon>Pocilloporidae</taxon>
        <taxon>Pocillopora</taxon>
    </lineage>
</organism>
<dbReference type="Pfam" id="PF25431">
    <property type="entry name" value="zf-C17orf113"/>
    <property type="match status" value="1"/>
</dbReference>
<dbReference type="Proteomes" id="UP001159428">
    <property type="component" value="Unassembled WGS sequence"/>
</dbReference>
<accession>A0AAU9XB06</accession>
<gene>
    <name evidence="2" type="ORF">PMEA_00019966</name>
</gene>
<comment type="caution">
    <text evidence="2">The sequence shown here is derived from an EMBL/GenBank/DDBJ whole genome shotgun (WGS) entry which is preliminary data.</text>
</comment>
<proteinExistence type="predicted"/>
<evidence type="ECO:0000313" key="3">
    <source>
        <dbReference type="Proteomes" id="UP001159428"/>
    </source>
</evidence>
<keyword evidence="3" id="KW-1185">Reference proteome</keyword>
<dbReference type="PANTHER" id="PTHR46880:SF5">
    <property type="entry name" value="DUF4371 DOMAIN-CONTAINING PROTEIN"/>
    <property type="match status" value="1"/>
</dbReference>
<evidence type="ECO:0000313" key="2">
    <source>
        <dbReference type="EMBL" id="CAH3142148.1"/>
    </source>
</evidence>
<dbReference type="InterPro" id="IPR057456">
    <property type="entry name" value="Znf_C17orf113"/>
</dbReference>
<name>A0AAU9XB06_9CNID</name>
<dbReference type="PANTHER" id="PTHR46880">
    <property type="entry name" value="RAS-ASSOCIATING DOMAIN-CONTAINING PROTEIN"/>
    <property type="match status" value="1"/>
</dbReference>
<dbReference type="AlphaFoldDB" id="A0AAU9XB06"/>
<feature type="domain" description="C17orf113 probable zinc finger" evidence="1">
    <location>
        <begin position="14"/>
        <end position="72"/>
    </location>
</feature>
<evidence type="ECO:0000259" key="1">
    <source>
        <dbReference type="Pfam" id="PF25431"/>
    </source>
</evidence>
<protein>
    <recommendedName>
        <fullName evidence="1">C17orf113 probable zinc finger domain-containing protein</fullName>
    </recommendedName>
</protein>
<sequence length="167" mass="19425">MDDDLTYSSNTGVNWLIYQEGQGMFCLLCRRHSTSDNQNKSKYNLEPAIRFKWKAFEEHANSQQHAAAITAKLLSRVSTFEEVRKIEDAKDDVYYKTLLTMKWISKEEISNKKFTSLLELLQQVSLEDIKYFKHRSAGSVREMFLLIGSILKAQLVHDISKAKCFDF</sequence>
<reference evidence="2 3" key="1">
    <citation type="submission" date="2022-05" db="EMBL/GenBank/DDBJ databases">
        <authorList>
            <consortium name="Genoscope - CEA"/>
            <person name="William W."/>
        </authorList>
    </citation>
    <scope>NUCLEOTIDE SEQUENCE [LARGE SCALE GENOMIC DNA]</scope>
</reference>
<dbReference type="EMBL" id="CALNXJ010000036">
    <property type="protein sequence ID" value="CAH3142148.1"/>
    <property type="molecule type" value="Genomic_DNA"/>
</dbReference>